<reference evidence="2 3" key="1">
    <citation type="journal article" date="2024" name="Nat. Commun.">
        <title>Phylogenomics reveals the evolutionary origins of lichenization in chlorophyte algae.</title>
        <authorList>
            <person name="Puginier C."/>
            <person name="Libourel C."/>
            <person name="Otte J."/>
            <person name="Skaloud P."/>
            <person name="Haon M."/>
            <person name="Grisel S."/>
            <person name="Petersen M."/>
            <person name="Berrin J.G."/>
            <person name="Delaux P.M."/>
            <person name="Dal Grande F."/>
            <person name="Keller J."/>
        </authorList>
    </citation>
    <scope>NUCLEOTIDE SEQUENCE [LARGE SCALE GENOMIC DNA]</scope>
    <source>
        <strain evidence="2 3">SAG 245.80</strain>
    </source>
</reference>
<organism evidence="2 3">
    <name type="scientific">Elliptochloris bilobata</name>
    <dbReference type="NCBI Taxonomy" id="381761"/>
    <lineage>
        <taxon>Eukaryota</taxon>
        <taxon>Viridiplantae</taxon>
        <taxon>Chlorophyta</taxon>
        <taxon>core chlorophytes</taxon>
        <taxon>Trebouxiophyceae</taxon>
        <taxon>Trebouxiophyceae incertae sedis</taxon>
        <taxon>Elliptochloris clade</taxon>
        <taxon>Elliptochloris</taxon>
    </lineage>
</organism>
<dbReference type="CDD" id="cd05243">
    <property type="entry name" value="SDR_a5"/>
    <property type="match status" value="1"/>
</dbReference>
<dbReference type="AlphaFoldDB" id="A0AAW1RB84"/>
<name>A0AAW1RB84_9CHLO</name>
<protein>
    <recommendedName>
        <fullName evidence="1">NAD(P)-binding domain-containing protein</fullName>
    </recommendedName>
</protein>
<dbReference type="InterPro" id="IPR036291">
    <property type="entry name" value="NAD(P)-bd_dom_sf"/>
</dbReference>
<dbReference type="Gene3D" id="3.40.50.720">
    <property type="entry name" value="NAD(P)-binding Rossmann-like Domain"/>
    <property type="match status" value="1"/>
</dbReference>
<evidence type="ECO:0000313" key="2">
    <source>
        <dbReference type="EMBL" id="KAK9830999.1"/>
    </source>
</evidence>
<evidence type="ECO:0000313" key="3">
    <source>
        <dbReference type="Proteomes" id="UP001445335"/>
    </source>
</evidence>
<dbReference type="SUPFAM" id="SSF51735">
    <property type="entry name" value="NAD(P)-binding Rossmann-fold domains"/>
    <property type="match status" value="1"/>
</dbReference>
<accession>A0AAW1RB84</accession>
<gene>
    <name evidence="2" type="ORF">WJX81_007144</name>
</gene>
<proteinExistence type="predicted"/>
<dbReference type="PANTHER" id="PTHR15020:SF50">
    <property type="entry name" value="UPF0659 PROTEIN YMR090W"/>
    <property type="match status" value="1"/>
</dbReference>
<evidence type="ECO:0000259" key="1">
    <source>
        <dbReference type="Pfam" id="PF13460"/>
    </source>
</evidence>
<dbReference type="PANTHER" id="PTHR15020">
    <property type="entry name" value="FLAVIN REDUCTASE-RELATED"/>
    <property type="match status" value="1"/>
</dbReference>
<comment type="caution">
    <text evidence="2">The sequence shown here is derived from an EMBL/GenBank/DDBJ whole genome shotgun (WGS) entry which is preliminary data.</text>
</comment>
<feature type="domain" description="NAD(P)-binding" evidence="1">
    <location>
        <begin position="16"/>
        <end position="220"/>
    </location>
</feature>
<dbReference type="InterPro" id="IPR016040">
    <property type="entry name" value="NAD(P)-bd_dom"/>
</dbReference>
<dbReference type="Pfam" id="PF13460">
    <property type="entry name" value="NAD_binding_10"/>
    <property type="match status" value="1"/>
</dbReference>
<keyword evidence="3" id="KW-1185">Reference proteome</keyword>
<sequence>MLLQPQEPGALVLVAGATGGVGQLLTAKLLERGYRVRALSRSADKAAAVLGARAGLELVYGDLKKGGLEPLVAGVDAVACCTGTTAFPSKRWDGDNGPEQSDFVAVRNLLAATPRDVKRFVLTTSAGVERQGKFPFFILNLFGVLKWKAEAERLVRESGLPFTILRPSRLTDGPYTSFDLNTLLQGTAGTRRSVQLSPRDDLLGEASRIAVAEAMLQALAIPETEGRTYALSSTEGEGPGGSREQWRSLFLAEA</sequence>
<dbReference type="Proteomes" id="UP001445335">
    <property type="component" value="Unassembled WGS sequence"/>
</dbReference>
<dbReference type="EMBL" id="JALJOU010000048">
    <property type="protein sequence ID" value="KAK9830999.1"/>
    <property type="molecule type" value="Genomic_DNA"/>
</dbReference>